<dbReference type="EMBL" id="JAGSYN010000220">
    <property type="protein sequence ID" value="KAG7661401.1"/>
    <property type="molecule type" value="Genomic_DNA"/>
</dbReference>
<feature type="compositionally biased region" description="Polar residues" evidence="1">
    <location>
        <begin position="948"/>
        <end position="965"/>
    </location>
</feature>
<dbReference type="GO" id="GO:0005797">
    <property type="term" value="C:Golgi medial cisterna"/>
    <property type="evidence" value="ECO:0007669"/>
    <property type="project" value="TreeGrafter"/>
</dbReference>
<evidence type="ECO:0000313" key="3">
    <source>
        <dbReference type="Proteomes" id="UP000694255"/>
    </source>
</evidence>
<sequence length="1010" mass="115010">MRNAEERVNFKNHFFKLGQGRIIPKDHPDFWIQLWIRPTCSDDIYELFTAQDIRTVRDHNIVNFLLFIRILTERIIQLSQYDLLTTSDLKQLLNCIRFLTKLLPFLFELSNYLNDIEIDLFWNDKFDPLEYLNTLSQNEDDDIQPKRTVDPSQINNSLAVKLIQSLVDLLFIRGFTIESSTVSANSNKLKHLILWEPGIGHTSKYNKPNLIIECNRLEVLKLLTTLCTNSLYTASLPRLIGTGSKFLTILVATTPRVELLTLVCSLTNLVCRSSRISASENALVNSDSIEFTEARHLYLTYAFQLLVLMIVYPLPKKEEIIMLTEGSLISKKPYNMARLYMGNIHKDNELLFLINSLLNILRMNDAETYTFVKAGNQPSIWATETIMLIWELLQCNKHFRELIGKKFISELMVLLVYYISNFYSVAEHKDLVSVCAYLLLYLSSESEILQDLYFPISSSLYDSFPQHFKLPTHPFTTRDFIVSQICNLLINSIARTSYLGTNKQVPDLVLKALVEILYNLIPPVSDQTCKVHNDISQRLNNPNVRGGLSYATSNLIIMLLSRFLSRTFILDKPFNSSLVALLIRAIAITIVKHPIPSRMLLYAILKNETVFDDLRISIGSLKGVCFNGNHLEKIDNRPPPPPQILQEPVVQQLSPSPTATPPVNPTLSISPEVVHPQIQPVPAPLIRQLSPQNNEELPVAPSSESESIELSLRPKPPIGMSESAREKMRKSSPITKTWGGNEGLRIIISIIIPYVKSTLKSMPIEENLLVVQRIEAIDFAGLIDIQRGKAISMEYLPETPFEPLRFSWGYLSLGWYMSLLYHRIYKTNERVRAHVSIHNNRVINNISASVGKFASGWISLLKTTIIEPSRQEVEESEWVKNSLTIVNHWENTKIKLLKFDVQSTESFFTSSMNRLGSAMMSGQSAPGSVHDMTTTLIRKFSDFKVRNNSSPQLSINPTSQPTGDDQSYPVRPRIRNSVTSLYSLNNLNRTRSGSISRDIGVNRTRSNTFQ</sequence>
<dbReference type="Proteomes" id="UP000694255">
    <property type="component" value="Unassembled WGS sequence"/>
</dbReference>
<dbReference type="PANTHER" id="PTHR21575:SF12">
    <property type="entry name" value="PROTEIN HID1"/>
    <property type="match status" value="1"/>
</dbReference>
<feature type="region of interest" description="Disordered" evidence="1">
    <location>
        <begin position="948"/>
        <end position="971"/>
    </location>
</feature>
<accession>A0A8J5Q7W9</accession>
<keyword evidence="3" id="KW-1185">Reference proteome</keyword>
<protein>
    <recommendedName>
        <fullName evidence="4">Protein HID1</fullName>
    </recommendedName>
</protein>
<dbReference type="Pfam" id="PF12722">
    <property type="entry name" value="Hid1"/>
    <property type="match status" value="1"/>
</dbReference>
<reference evidence="2 3" key="1">
    <citation type="journal article" date="2021" name="DNA Res.">
        <title>Genome analysis of Candida subhashii reveals its hybrid nature and dual mitochondrial genome conformations.</title>
        <authorList>
            <person name="Mixao V."/>
            <person name="Hegedusova E."/>
            <person name="Saus E."/>
            <person name="Pryszcz L.P."/>
            <person name="Cillingova A."/>
            <person name="Nosek J."/>
            <person name="Gabaldon T."/>
        </authorList>
    </citation>
    <scope>NUCLEOTIDE SEQUENCE [LARGE SCALE GENOMIC DNA]</scope>
    <source>
        <strain evidence="2 3">CBS 10753</strain>
    </source>
</reference>
<comment type="caution">
    <text evidence="2">The sequence shown here is derived from an EMBL/GenBank/DDBJ whole genome shotgun (WGS) entry which is preliminary data.</text>
</comment>
<evidence type="ECO:0008006" key="4">
    <source>
        <dbReference type="Google" id="ProtNLM"/>
    </source>
</evidence>
<name>A0A8J5Q7W9_9ASCO</name>
<proteinExistence type="predicted"/>
<dbReference type="GO" id="GO:0000138">
    <property type="term" value="C:Golgi trans cisterna"/>
    <property type="evidence" value="ECO:0007669"/>
    <property type="project" value="TreeGrafter"/>
</dbReference>
<feature type="compositionally biased region" description="Low complexity" evidence="1">
    <location>
        <begin position="702"/>
        <end position="711"/>
    </location>
</feature>
<feature type="region of interest" description="Disordered" evidence="1">
    <location>
        <begin position="694"/>
        <end position="735"/>
    </location>
</feature>
<dbReference type="AlphaFoldDB" id="A0A8J5Q7W9"/>
<dbReference type="RefSeq" id="XP_049261634.1">
    <property type="nucleotide sequence ID" value="XM_049409126.1"/>
</dbReference>
<dbReference type="OrthoDB" id="432953at2759"/>
<dbReference type="InterPro" id="IPR026705">
    <property type="entry name" value="Hid-1/Ecm30"/>
</dbReference>
<dbReference type="PANTHER" id="PTHR21575">
    <property type="entry name" value="PROTEIN HID1"/>
    <property type="match status" value="1"/>
</dbReference>
<dbReference type="GeneID" id="73471896"/>
<dbReference type="GO" id="GO:0016020">
    <property type="term" value="C:membrane"/>
    <property type="evidence" value="ECO:0007669"/>
    <property type="project" value="TreeGrafter"/>
</dbReference>
<gene>
    <name evidence="2" type="ORF">J8A68_005096</name>
</gene>
<evidence type="ECO:0000256" key="1">
    <source>
        <dbReference type="SAM" id="MobiDB-lite"/>
    </source>
</evidence>
<evidence type="ECO:0000313" key="2">
    <source>
        <dbReference type="EMBL" id="KAG7661401.1"/>
    </source>
</evidence>
<organism evidence="2 3">
    <name type="scientific">[Candida] subhashii</name>
    <dbReference type="NCBI Taxonomy" id="561895"/>
    <lineage>
        <taxon>Eukaryota</taxon>
        <taxon>Fungi</taxon>
        <taxon>Dikarya</taxon>
        <taxon>Ascomycota</taxon>
        <taxon>Saccharomycotina</taxon>
        <taxon>Pichiomycetes</taxon>
        <taxon>Debaryomycetaceae</taxon>
        <taxon>Spathaspora</taxon>
    </lineage>
</organism>